<accession>A0A4P2QRN9</accession>
<sequence>MKARTINALILAAATALSGPAAAAVPITMTHQGRLFDAAGRPIDDTLEVVFAFYDALDAAVPIWSEVHTVTFDHGYFSVDLGELTPVGKPVFEGAARYLGIRVGEDPEMIPRARIASVPYALLASNVAGDITPSSISVGGRLVIDSGGTWVGAPVGLQGPPGPAGPSGPAGPPGGPGEPGPPGGPGEPGPPGEPGEPGPPGIPGPAGPPGPAGVVSSTSVSGMGADPRATLQFLAAPATVSVTGPGQRVFVVSNKALGAAASPADRLFLWICSQPIEPVGDIHPTGTGVYALRVPANTSVSMGLSAVLSLPPGQYNVGLCGSSESPFWTNNDYSYTSAVVAME</sequence>
<feature type="region of interest" description="Disordered" evidence="1">
    <location>
        <begin position="153"/>
        <end position="223"/>
    </location>
</feature>
<gene>
    <name evidence="3" type="ORF">SOCE836_048310</name>
</gene>
<dbReference type="InterPro" id="IPR008160">
    <property type="entry name" value="Collagen"/>
</dbReference>
<feature type="signal peptide" evidence="2">
    <location>
        <begin position="1"/>
        <end position="23"/>
    </location>
</feature>
<dbReference type="EMBL" id="CP012672">
    <property type="protein sequence ID" value="AUX32686.1"/>
    <property type="molecule type" value="Genomic_DNA"/>
</dbReference>
<dbReference type="PANTHER" id="PTHR24637:SF428">
    <property type="entry name" value="SCAVENGER RECEPTOR CLASS A MEMBER 3"/>
    <property type="match status" value="1"/>
</dbReference>
<name>A0A4P2QRN9_SORCE</name>
<evidence type="ECO:0000313" key="4">
    <source>
        <dbReference type="Proteomes" id="UP000295497"/>
    </source>
</evidence>
<reference evidence="3 4" key="1">
    <citation type="submission" date="2015-09" db="EMBL/GenBank/DDBJ databases">
        <title>Sorangium comparison.</title>
        <authorList>
            <person name="Zaburannyi N."/>
            <person name="Bunk B."/>
            <person name="Overmann J."/>
            <person name="Mueller R."/>
        </authorList>
    </citation>
    <scope>NUCLEOTIDE SEQUENCE [LARGE SCALE GENOMIC DNA]</scope>
    <source>
        <strain evidence="3 4">So ce836</strain>
    </source>
</reference>
<feature type="chain" id="PRO_5020297830" description="Collagen triple helix repeat protein" evidence="2">
    <location>
        <begin position="24"/>
        <end position="343"/>
    </location>
</feature>
<dbReference type="AlphaFoldDB" id="A0A4P2QRN9"/>
<evidence type="ECO:0000256" key="2">
    <source>
        <dbReference type="SAM" id="SignalP"/>
    </source>
</evidence>
<dbReference type="RefSeq" id="WP_207217931.1">
    <property type="nucleotide sequence ID" value="NZ_CP012672.1"/>
</dbReference>
<dbReference type="Pfam" id="PF01391">
    <property type="entry name" value="Collagen"/>
    <property type="match status" value="1"/>
</dbReference>
<organism evidence="3 4">
    <name type="scientific">Sorangium cellulosum</name>
    <name type="common">Polyangium cellulosum</name>
    <dbReference type="NCBI Taxonomy" id="56"/>
    <lineage>
        <taxon>Bacteria</taxon>
        <taxon>Pseudomonadati</taxon>
        <taxon>Myxococcota</taxon>
        <taxon>Polyangia</taxon>
        <taxon>Polyangiales</taxon>
        <taxon>Polyangiaceae</taxon>
        <taxon>Sorangium</taxon>
    </lineage>
</organism>
<dbReference type="PANTHER" id="PTHR24637">
    <property type="entry name" value="COLLAGEN"/>
    <property type="match status" value="1"/>
</dbReference>
<protein>
    <recommendedName>
        <fullName evidence="5">Collagen triple helix repeat protein</fullName>
    </recommendedName>
</protein>
<evidence type="ECO:0000256" key="1">
    <source>
        <dbReference type="SAM" id="MobiDB-lite"/>
    </source>
</evidence>
<keyword evidence="2" id="KW-0732">Signal</keyword>
<dbReference type="Proteomes" id="UP000295497">
    <property type="component" value="Chromosome"/>
</dbReference>
<proteinExistence type="predicted"/>
<feature type="compositionally biased region" description="Pro residues" evidence="1">
    <location>
        <begin position="160"/>
        <end position="211"/>
    </location>
</feature>
<evidence type="ECO:0008006" key="5">
    <source>
        <dbReference type="Google" id="ProtNLM"/>
    </source>
</evidence>
<evidence type="ECO:0000313" key="3">
    <source>
        <dbReference type="EMBL" id="AUX32686.1"/>
    </source>
</evidence>